<name>A0ACC1HZC8_9FUNG</name>
<organism evidence="1 2">
    <name type="scientific">Spiromyces aspiralis</name>
    <dbReference type="NCBI Taxonomy" id="68401"/>
    <lineage>
        <taxon>Eukaryota</taxon>
        <taxon>Fungi</taxon>
        <taxon>Fungi incertae sedis</taxon>
        <taxon>Zoopagomycota</taxon>
        <taxon>Kickxellomycotina</taxon>
        <taxon>Kickxellomycetes</taxon>
        <taxon>Kickxellales</taxon>
        <taxon>Kickxellaceae</taxon>
        <taxon>Spiromyces</taxon>
    </lineage>
</organism>
<keyword evidence="2" id="KW-1185">Reference proteome</keyword>
<proteinExistence type="predicted"/>
<protein>
    <submittedName>
        <fullName evidence="1">Uncharacterized protein</fullName>
    </submittedName>
</protein>
<dbReference type="EMBL" id="JAMZIH010000179">
    <property type="protein sequence ID" value="KAJ1679789.1"/>
    <property type="molecule type" value="Genomic_DNA"/>
</dbReference>
<feature type="non-terminal residue" evidence="1">
    <location>
        <position position="314"/>
    </location>
</feature>
<accession>A0ACC1HZC8</accession>
<reference evidence="1" key="1">
    <citation type="submission" date="2022-06" db="EMBL/GenBank/DDBJ databases">
        <title>Phylogenomic reconstructions and comparative analyses of Kickxellomycotina fungi.</title>
        <authorList>
            <person name="Reynolds N.K."/>
            <person name="Stajich J.E."/>
            <person name="Barry K."/>
            <person name="Grigoriev I.V."/>
            <person name="Crous P."/>
            <person name="Smith M.E."/>
        </authorList>
    </citation>
    <scope>NUCLEOTIDE SEQUENCE</scope>
    <source>
        <strain evidence="1">RSA 2271</strain>
    </source>
</reference>
<evidence type="ECO:0000313" key="1">
    <source>
        <dbReference type="EMBL" id="KAJ1679789.1"/>
    </source>
</evidence>
<evidence type="ECO:0000313" key="2">
    <source>
        <dbReference type="Proteomes" id="UP001145114"/>
    </source>
</evidence>
<dbReference type="Proteomes" id="UP001145114">
    <property type="component" value="Unassembled WGS sequence"/>
</dbReference>
<comment type="caution">
    <text evidence="1">The sequence shown here is derived from an EMBL/GenBank/DDBJ whole genome shotgun (WGS) entry which is preliminary data.</text>
</comment>
<gene>
    <name evidence="1" type="ORF">EV182_001327</name>
</gene>
<sequence>MCGTNHMATSRRGLASRRRGRGSDSRSFDGAYTRERQRSQQHHYYYQWQSTSSRDRPDSQYAIPHNPSDVLKPDSAAAKLLNTGALAVTRQIEMLNIFIGYEQANRYAILDQHGNAVGFMLEEDTVVSTLGRQLLRLHRPFRVTIMDLNGDARRPFCWLNSYMYVYNETGTLIGESHQEWHPWRRRYNLFRQRAQFARIDAPFLAWEFDLKDEDGQLLGSVSRKFTGFGRELFTDMGHYSLYMDPTMLELARSDQPEVCAGSDRERVETFAGDNQIYHIPIRDSPEQQQLSLDERAVMLGCAISIDFDYFSRHS</sequence>